<name>A0A9N9NPK9_9GLOM</name>
<sequence>MSSELELLKQRITELEASLRLRMTQGNSFISKYSTRRRVWFKKPLKKIVKYLVRDPILSTEIPKYKVEKLKQGSIVKVNISIESICYRRLRDLQFEIVRRKANYISSGRSCEKQDIKHVGVCGSSVNFPPKTFPEKITQNKLRDEKISGHSFLNLTGWEFKNYRMTLGQALKLEDYIKELILFYKIKDNRKAGLAVYHVKGRAQNQTTSQL</sequence>
<comment type="caution">
    <text evidence="1">The sequence shown here is derived from an EMBL/GenBank/DDBJ whole genome shotgun (WGS) entry which is preliminary data.</text>
</comment>
<keyword evidence="2" id="KW-1185">Reference proteome</keyword>
<dbReference type="OrthoDB" id="2408414at2759"/>
<accession>A0A9N9NPK9</accession>
<protein>
    <submittedName>
        <fullName evidence="1">9515_t:CDS:1</fullName>
    </submittedName>
</protein>
<dbReference type="Gene3D" id="1.10.150.50">
    <property type="entry name" value="Transcription Factor, Ets-1"/>
    <property type="match status" value="1"/>
</dbReference>
<dbReference type="InterPro" id="IPR013761">
    <property type="entry name" value="SAM/pointed_sf"/>
</dbReference>
<feature type="non-terminal residue" evidence="1">
    <location>
        <position position="1"/>
    </location>
</feature>
<reference evidence="1" key="1">
    <citation type="submission" date="2021-06" db="EMBL/GenBank/DDBJ databases">
        <authorList>
            <person name="Kallberg Y."/>
            <person name="Tangrot J."/>
            <person name="Rosling A."/>
        </authorList>
    </citation>
    <scope>NUCLEOTIDE SEQUENCE</scope>
    <source>
        <strain evidence="1">CL551</strain>
    </source>
</reference>
<dbReference type="AlphaFoldDB" id="A0A9N9NPK9"/>
<dbReference type="EMBL" id="CAJVPV010034964">
    <property type="protein sequence ID" value="CAG8749921.1"/>
    <property type="molecule type" value="Genomic_DNA"/>
</dbReference>
<evidence type="ECO:0000313" key="1">
    <source>
        <dbReference type="EMBL" id="CAG8749921.1"/>
    </source>
</evidence>
<dbReference type="Proteomes" id="UP000789342">
    <property type="component" value="Unassembled WGS sequence"/>
</dbReference>
<gene>
    <name evidence="1" type="ORF">AMORRO_LOCUS15276</name>
</gene>
<organism evidence="1 2">
    <name type="scientific">Acaulospora morrowiae</name>
    <dbReference type="NCBI Taxonomy" id="94023"/>
    <lineage>
        <taxon>Eukaryota</taxon>
        <taxon>Fungi</taxon>
        <taxon>Fungi incertae sedis</taxon>
        <taxon>Mucoromycota</taxon>
        <taxon>Glomeromycotina</taxon>
        <taxon>Glomeromycetes</taxon>
        <taxon>Diversisporales</taxon>
        <taxon>Acaulosporaceae</taxon>
        <taxon>Acaulospora</taxon>
    </lineage>
</organism>
<evidence type="ECO:0000313" key="2">
    <source>
        <dbReference type="Proteomes" id="UP000789342"/>
    </source>
</evidence>
<proteinExistence type="predicted"/>